<dbReference type="SFLD" id="SFLDS00003">
    <property type="entry name" value="Haloacid_Dehalogenase"/>
    <property type="match status" value="1"/>
</dbReference>
<dbReference type="GO" id="GO:0016787">
    <property type="term" value="F:hydrolase activity"/>
    <property type="evidence" value="ECO:0007669"/>
    <property type="project" value="UniProtKB-KW"/>
</dbReference>
<dbReference type="Gene3D" id="1.10.150.240">
    <property type="entry name" value="Putative phosphatase, domain 2"/>
    <property type="match status" value="1"/>
</dbReference>
<proteinExistence type="predicted"/>
<organism evidence="2">
    <name type="scientific">uncultured Frankineae bacterium</name>
    <dbReference type="NCBI Taxonomy" id="437475"/>
    <lineage>
        <taxon>Bacteria</taxon>
        <taxon>Bacillati</taxon>
        <taxon>Actinomycetota</taxon>
        <taxon>Actinomycetes</taxon>
        <taxon>Frankiales</taxon>
        <taxon>environmental samples</taxon>
    </lineage>
</organism>
<dbReference type="SFLD" id="SFLDG01129">
    <property type="entry name" value="C1.5:_HAD__Beta-PGM__Phosphata"/>
    <property type="match status" value="1"/>
</dbReference>
<keyword evidence="1" id="KW-0378">Hydrolase</keyword>
<dbReference type="InterPro" id="IPR023214">
    <property type="entry name" value="HAD_sf"/>
</dbReference>
<gene>
    <name evidence="2" type="ORF">AVDCRST_MAG16-2597</name>
</gene>
<sequence length="233" mass="25111">MRFAEPVEVVGVDGDDTLWRCQDAFDAAEVEVARLLSAYADVEQVQAALARTERANLATYGFGVKSWTLNVLQVAEELGGPPLALAPFLELGRALLTGPVEVLEGAEEAVLALGRTHRVVLVTKGDLVDQRRKLAASGLAGCFSHVEIVPDKTPGAYDELLRFLGVPPERFLMVGNSEVSDVRPVLELGGWAVHVPYHTTWVLERAAEPVVHDRRLTVASLSDVPALLQAEGG</sequence>
<dbReference type="PANTHER" id="PTHR43316">
    <property type="entry name" value="HYDROLASE, HALOACID DELAHOGENASE-RELATED"/>
    <property type="match status" value="1"/>
</dbReference>
<accession>A0A6J4MGU5</accession>
<dbReference type="InterPro" id="IPR036412">
    <property type="entry name" value="HAD-like_sf"/>
</dbReference>
<dbReference type="EMBL" id="CADCUE010000245">
    <property type="protein sequence ID" value="CAA9354904.1"/>
    <property type="molecule type" value="Genomic_DNA"/>
</dbReference>
<evidence type="ECO:0008006" key="3">
    <source>
        <dbReference type="Google" id="ProtNLM"/>
    </source>
</evidence>
<evidence type="ECO:0000313" key="2">
    <source>
        <dbReference type="EMBL" id="CAA9354904.1"/>
    </source>
</evidence>
<name>A0A6J4MGU5_9ACTN</name>
<evidence type="ECO:0000256" key="1">
    <source>
        <dbReference type="ARBA" id="ARBA00022801"/>
    </source>
</evidence>
<dbReference type="SUPFAM" id="SSF56784">
    <property type="entry name" value="HAD-like"/>
    <property type="match status" value="1"/>
</dbReference>
<reference evidence="2" key="1">
    <citation type="submission" date="2020-02" db="EMBL/GenBank/DDBJ databases">
        <authorList>
            <person name="Meier V. D."/>
        </authorList>
    </citation>
    <scope>NUCLEOTIDE SEQUENCE</scope>
    <source>
        <strain evidence="2">AVDCRST_MAG16</strain>
    </source>
</reference>
<dbReference type="InterPro" id="IPR023198">
    <property type="entry name" value="PGP-like_dom2"/>
</dbReference>
<dbReference type="Pfam" id="PF00702">
    <property type="entry name" value="Hydrolase"/>
    <property type="match status" value="1"/>
</dbReference>
<dbReference type="AlphaFoldDB" id="A0A6J4MGU5"/>
<dbReference type="Gene3D" id="3.40.50.1000">
    <property type="entry name" value="HAD superfamily/HAD-like"/>
    <property type="match status" value="1"/>
</dbReference>
<dbReference type="PANTHER" id="PTHR43316:SF8">
    <property type="entry name" value="HAD FAMILY HYDROLASE"/>
    <property type="match status" value="1"/>
</dbReference>
<dbReference type="InterPro" id="IPR051540">
    <property type="entry name" value="S-2-haloacid_dehalogenase"/>
</dbReference>
<protein>
    <recommendedName>
        <fullName evidence="3">Hydrolase, haloacid delahogenase-like family</fullName>
    </recommendedName>
</protein>